<keyword evidence="4" id="KW-1185">Reference proteome</keyword>
<organism evidence="3 4">
    <name type="scientific">Torulaspora globosa</name>
    <dbReference type="NCBI Taxonomy" id="48254"/>
    <lineage>
        <taxon>Eukaryota</taxon>
        <taxon>Fungi</taxon>
        <taxon>Dikarya</taxon>
        <taxon>Ascomycota</taxon>
        <taxon>Saccharomycotina</taxon>
        <taxon>Saccharomycetes</taxon>
        <taxon>Saccharomycetales</taxon>
        <taxon>Saccharomycetaceae</taxon>
        <taxon>Torulaspora</taxon>
    </lineage>
</organism>
<dbReference type="RefSeq" id="XP_037138064.1">
    <property type="nucleotide sequence ID" value="XM_037282169.1"/>
</dbReference>
<proteinExistence type="predicted"/>
<sequence length="557" mass="63181">MYGHSINSTSVESGNEGSAAMNKRQRLFNLVRNTKNSYIQGWTSNLSQRTAGSDENQAYSNLPLDMEILFYPTYTTKIKNGYETIVRLAVCAPGNPAGRRNRFLLSLCKQFLKPMNSEDYDSGLASKFDSLNRDDQSSLGQTTSSSNSSVSSVSSRSRPGQDEIEVLKSRISGFMLRKVPNLPIIVDLLPQQKDAQYETAFANTDNLGNLSLRMVSSFLPRELRITLDTPSDFPKVITQQFPCDYIEPTGYGVISDIDDTIKHTGVTGDKRSMFRSVFLNDIDSWLISEVSRWYNALKEIFEADFFYVSNSPVQTYPALKEYVTRHFPKGPLFLKQYSGNLLASIMTSSSNRKIGAITQIFNDFPHKKFILIGDSGELDFETYVSVSLQYPEQVTAIYIRCCKDSMSDLGLREAEVMQELNDIINEEYLMTPAVQETGNSDSRRSGPPVPSRKPKLTPEQEREIFESRQISQAAPALPPRPTNAQDSDTLFYYTPSTQNDYGTYSSFFDKRGDNWRNRVKSGVRKLKDLQKETAIRVMFFKDPELPLEDYVRHVKHE</sequence>
<dbReference type="KEGG" id="tgb:HG536_0B02520"/>
<evidence type="ECO:0000313" key="3">
    <source>
        <dbReference type="EMBL" id="QLL31389.1"/>
    </source>
</evidence>
<dbReference type="GO" id="GO:0008195">
    <property type="term" value="F:phosphatidate phosphatase activity"/>
    <property type="evidence" value="ECO:0007669"/>
    <property type="project" value="InterPro"/>
</dbReference>
<feature type="region of interest" description="Disordered" evidence="1">
    <location>
        <begin position="131"/>
        <end position="161"/>
    </location>
</feature>
<feature type="domain" description="Phosphatidate phosphatase APP1 catalytic" evidence="2">
    <location>
        <begin position="251"/>
        <end position="401"/>
    </location>
</feature>
<reference evidence="3 4" key="1">
    <citation type="submission" date="2020-06" db="EMBL/GenBank/DDBJ databases">
        <title>The yeast mating-type switching endonuclease HO is a domesticated member of an unorthodox homing genetic element family.</title>
        <authorList>
            <person name="Coughlan A.Y."/>
            <person name="Lombardi L."/>
            <person name="Braun-Galleani S."/>
            <person name="Martos A.R."/>
            <person name="Galeote V."/>
            <person name="Bigey F."/>
            <person name="Dequin S."/>
            <person name="Byrne K.P."/>
            <person name="Wolfe K.H."/>
        </authorList>
    </citation>
    <scope>NUCLEOTIDE SEQUENCE [LARGE SCALE GENOMIC DNA]</scope>
    <source>
        <strain evidence="3 4">CBS764</strain>
    </source>
</reference>
<dbReference type="GO" id="GO:0030479">
    <property type="term" value="C:actin cortical patch"/>
    <property type="evidence" value="ECO:0007669"/>
    <property type="project" value="TreeGrafter"/>
</dbReference>
<feature type="compositionally biased region" description="Low complexity" evidence="1">
    <location>
        <begin position="137"/>
        <end position="158"/>
    </location>
</feature>
<dbReference type="EMBL" id="CP059247">
    <property type="protein sequence ID" value="QLL31389.1"/>
    <property type="molecule type" value="Genomic_DNA"/>
</dbReference>
<evidence type="ECO:0000259" key="2">
    <source>
        <dbReference type="Pfam" id="PF09949"/>
    </source>
</evidence>
<dbReference type="Pfam" id="PF09949">
    <property type="entry name" value="APP1_cat"/>
    <property type="match status" value="1"/>
</dbReference>
<evidence type="ECO:0000256" key="1">
    <source>
        <dbReference type="SAM" id="MobiDB-lite"/>
    </source>
</evidence>
<dbReference type="GeneID" id="59324508"/>
<accession>A0A7G3ZD03</accession>
<dbReference type="AlphaFoldDB" id="A0A7G3ZD03"/>
<dbReference type="InterPro" id="IPR052935">
    <property type="entry name" value="Mg2+_PAP"/>
</dbReference>
<dbReference type="Proteomes" id="UP000515788">
    <property type="component" value="Chromosome 2"/>
</dbReference>
<dbReference type="PANTHER" id="PTHR28208">
    <property type="entry name" value="PHOSPHATIDATE PHOSPHATASE APP1"/>
    <property type="match status" value="1"/>
</dbReference>
<evidence type="ECO:0000313" key="4">
    <source>
        <dbReference type="Proteomes" id="UP000515788"/>
    </source>
</evidence>
<protein>
    <recommendedName>
        <fullName evidence="2">Phosphatidate phosphatase APP1 catalytic domain-containing protein</fullName>
    </recommendedName>
</protein>
<feature type="region of interest" description="Disordered" evidence="1">
    <location>
        <begin position="436"/>
        <end position="461"/>
    </location>
</feature>
<gene>
    <name evidence="3" type="ORF">HG536_0B02520</name>
</gene>
<dbReference type="InterPro" id="IPR019236">
    <property type="entry name" value="APP1_cat"/>
</dbReference>
<dbReference type="OrthoDB" id="541883at2759"/>
<dbReference type="PANTHER" id="PTHR28208:SF3">
    <property type="entry name" value="PHOSPHATIDATE PHOSPHATASE APP1"/>
    <property type="match status" value="1"/>
</dbReference>
<name>A0A7G3ZD03_9SACH</name>